<dbReference type="Proteomes" id="UP000252038">
    <property type="component" value="Chromosome"/>
</dbReference>
<name>A0A344UD95_9NEIS</name>
<evidence type="ECO:0000313" key="1">
    <source>
        <dbReference type="EMBL" id="AXE33243.1"/>
    </source>
</evidence>
<proteinExistence type="predicted"/>
<dbReference type="AlphaFoldDB" id="A0A344UD95"/>
<dbReference type="RefSeq" id="WP_114072419.1">
    <property type="nucleotide sequence ID" value="NZ_CP029554.1"/>
</dbReference>
<dbReference type="KEGG" id="chrb:DK843_02275"/>
<evidence type="ECO:0000313" key="2">
    <source>
        <dbReference type="Proteomes" id="UP000252038"/>
    </source>
</evidence>
<gene>
    <name evidence="1" type="ORF">DK843_02275</name>
</gene>
<protein>
    <submittedName>
        <fullName evidence="1">Uncharacterized protein</fullName>
    </submittedName>
</protein>
<organism evidence="1 2">
    <name type="scientific">Chromobacterium phragmitis</name>
    <dbReference type="NCBI Taxonomy" id="2202141"/>
    <lineage>
        <taxon>Bacteria</taxon>
        <taxon>Pseudomonadati</taxon>
        <taxon>Pseudomonadota</taxon>
        <taxon>Betaproteobacteria</taxon>
        <taxon>Neisseriales</taxon>
        <taxon>Chromobacteriaceae</taxon>
        <taxon>Chromobacterium</taxon>
    </lineage>
</organism>
<sequence length="331" mass="37457">MFESLLRKWGWDAASRQQARERGLEIDRLLHACDRRLCLLPNHQQALAPGMRISQDYLSTLTEKLPPVLELSLPSFSRDRRLGLLFAGPSSLLELLEGSDALRDFFSHAANGDEAWALMTMRRSETGRFGVAMENGELRNDVAQTVVSFDGHRLQMPCASEDSFHRQSGERALHVLTAVIAGQLSLQEQTRLQLEAEQGRLQLRKLALKSAAHVVLDEQDSDDLPETLAGVDQRLKEIRPLLESLRELNSLEGGLDTVRHILEHPRDYFSLERVALRLNRMGVKVGDGDEESTLLQLEELVLGKEHPTRRALMAVRVRREHVIELRQQFGA</sequence>
<dbReference type="EMBL" id="CP029554">
    <property type="protein sequence ID" value="AXE33243.1"/>
    <property type="molecule type" value="Genomic_DNA"/>
</dbReference>
<accession>A0A344UD95</accession>
<reference evidence="1 2" key="1">
    <citation type="submission" date="2018-05" db="EMBL/GenBank/DDBJ databases">
        <title>Genome sequencing, assembly and analysis of the novel insecticidal bacterium, Chromobacterium phragmitis.</title>
        <authorList>
            <person name="Sparks M.E."/>
            <person name="Blackburn M.B."/>
            <person name="Gundersen-Rindal D.E."/>
        </authorList>
    </citation>
    <scope>NUCLEOTIDE SEQUENCE [LARGE SCALE GENOMIC DNA]</scope>
    <source>
        <strain evidence="1">IIBBL 274-1</strain>
    </source>
</reference>